<dbReference type="EMBL" id="CM045771">
    <property type="protein sequence ID" value="KAI7989485.1"/>
    <property type="molecule type" value="Genomic_DNA"/>
</dbReference>
<evidence type="ECO:0000313" key="1">
    <source>
        <dbReference type="EMBL" id="KAI7989485.1"/>
    </source>
</evidence>
<comment type="caution">
    <text evidence="1">The sequence shown here is derived from an EMBL/GenBank/DDBJ whole genome shotgun (WGS) entry which is preliminary data.</text>
</comment>
<accession>A0ACC0FN85</accession>
<evidence type="ECO:0000313" key="2">
    <source>
        <dbReference type="Proteomes" id="UP001060215"/>
    </source>
</evidence>
<protein>
    <submittedName>
        <fullName evidence="1">Uncharacterized protein</fullName>
    </submittedName>
</protein>
<organism evidence="1 2">
    <name type="scientific">Camellia lanceoleosa</name>
    <dbReference type="NCBI Taxonomy" id="1840588"/>
    <lineage>
        <taxon>Eukaryota</taxon>
        <taxon>Viridiplantae</taxon>
        <taxon>Streptophyta</taxon>
        <taxon>Embryophyta</taxon>
        <taxon>Tracheophyta</taxon>
        <taxon>Spermatophyta</taxon>
        <taxon>Magnoliopsida</taxon>
        <taxon>eudicotyledons</taxon>
        <taxon>Gunneridae</taxon>
        <taxon>Pentapetalae</taxon>
        <taxon>asterids</taxon>
        <taxon>Ericales</taxon>
        <taxon>Theaceae</taxon>
        <taxon>Camellia</taxon>
    </lineage>
</organism>
<sequence>MERTGQLPFPGSRQLKLKKSFKLGICSLPTTCSKEEISKAFGRFTNAEQEALHRLFIQVLNSLHENIEDEFESICLETQAGTVLDTVDQLVEEQSLDSLCSDKTDVGDVWQNVLTVKKNEIQHLTGVLQMAEEHKRVMRARVERLKKELQEFSGTADVIEKIKTGILDCNGTSYNSKLHDLQLL</sequence>
<reference evidence="1 2" key="1">
    <citation type="journal article" date="2022" name="Plant J.">
        <title>Chromosome-level genome of Camellia lanceoleosa provides a valuable resource for understanding genome evolution and self-incompatibility.</title>
        <authorList>
            <person name="Gong W."/>
            <person name="Xiao S."/>
            <person name="Wang L."/>
            <person name="Liao Z."/>
            <person name="Chang Y."/>
            <person name="Mo W."/>
            <person name="Hu G."/>
            <person name="Li W."/>
            <person name="Zhao G."/>
            <person name="Zhu H."/>
            <person name="Hu X."/>
            <person name="Ji K."/>
            <person name="Xiang X."/>
            <person name="Song Q."/>
            <person name="Yuan D."/>
            <person name="Jin S."/>
            <person name="Zhang L."/>
        </authorList>
    </citation>
    <scope>NUCLEOTIDE SEQUENCE [LARGE SCALE GENOMIC DNA]</scope>
    <source>
        <strain evidence="1">SQ_2022a</strain>
    </source>
</reference>
<gene>
    <name evidence="1" type="ORF">LOK49_LG13G02135</name>
</gene>
<name>A0ACC0FN85_9ERIC</name>
<keyword evidence="2" id="KW-1185">Reference proteome</keyword>
<proteinExistence type="predicted"/>
<dbReference type="Proteomes" id="UP001060215">
    <property type="component" value="Chromosome 14"/>
</dbReference>